<evidence type="ECO:0000313" key="3">
    <source>
        <dbReference type="Proteomes" id="UP000467201"/>
    </source>
</evidence>
<keyword evidence="1" id="KW-1133">Transmembrane helix</keyword>
<sequence length="69" mass="6905">MVDGSGAAASKRAVWHVTVLVGTVLVGTVLVGTVLVGTVLVGTVLPISAAGEDADWVNEDDMATPSVKT</sequence>
<accession>A0A7I7VQJ7</accession>
<dbReference type="KEGG" id="mdr:MDOR_08800"/>
<reference evidence="2 3" key="1">
    <citation type="journal article" date="2019" name="Emerg. Microbes Infect.">
        <title>Comprehensive subspecies identification of 175 nontuberculous mycobacteria species based on 7547 genomic profiles.</title>
        <authorList>
            <person name="Matsumoto Y."/>
            <person name="Kinjo T."/>
            <person name="Motooka D."/>
            <person name="Nabeya D."/>
            <person name="Jung N."/>
            <person name="Uechi K."/>
            <person name="Horii T."/>
            <person name="Iida T."/>
            <person name="Fujita J."/>
            <person name="Nakamura S."/>
        </authorList>
    </citation>
    <scope>NUCLEOTIDE SEQUENCE [LARGE SCALE GENOMIC DNA]</scope>
    <source>
        <strain evidence="2 3">JCM 12405</strain>
    </source>
</reference>
<proteinExistence type="predicted"/>
<organism evidence="2 3">
    <name type="scientific">Mycolicibacterium doricum</name>
    <dbReference type="NCBI Taxonomy" id="126673"/>
    <lineage>
        <taxon>Bacteria</taxon>
        <taxon>Bacillati</taxon>
        <taxon>Actinomycetota</taxon>
        <taxon>Actinomycetes</taxon>
        <taxon>Mycobacteriales</taxon>
        <taxon>Mycobacteriaceae</taxon>
        <taxon>Mycolicibacterium</taxon>
    </lineage>
</organism>
<protein>
    <submittedName>
        <fullName evidence="2">Uncharacterized protein</fullName>
    </submittedName>
</protein>
<feature type="transmembrane region" description="Helical" evidence="1">
    <location>
        <begin position="13"/>
        <end position="41"/>
    </location>
</feature>
<dbReference type="EMBL" id="AP022605">
    <property type="protein sequence ID" value="BBZ06711.1"/>
    <property type="molecule type" value="Genomic_DNA"/>
</dbReference>
<dbReference type="Proteomes" id="UP000467201">
    <property type="component" value="Chromosome"/>
</dbReference>
<evidence type="ECO:0000256" key="1">
    <source>
        <dbReference type="SAM" id="Phobius"/>
    </source>
</evidence>
<keyword evidence="1" id="KW-0812">Transmembrane</keyword>
<dbReference type="AlphaFoldDB" id="A0A7I7VQJ7"/>
<gene>
    <name evidence="2" type="ORF">MDOR_08800</name>
</gene>
<evidence type="ECO:0000313" key="2">
    <source>
        <dbReference type="EMBL" id="BBZ06711.1"/>
    </source>
</evidence>
<keyword evidence="1" id="KW-0472">Membrane</keyword>
<name>A0A7I7VQJ7_9MYCO</name>